<dbReference type="Proteomes" id="UP000255108">
    <property type="component" value="Unassembled WGS sequence"/>
</dbReference>
<reference evidence="2 4" key="2">
    <citation type="submission" date="2019-03" db="EMBL/GenBank/DDBJ databases">
        <title>Genomic Encyclopedia of Type Strains, Phase IV (KMG-IV): sequencing the most valuable type-strain genomes for metagenomic binning, comparative biology and taxonomic classification.</title>
        <authorList>
            <person name="Goeker M."/>
        </authorList>
    </citation>
    <scope>NUCLEOTIDE SEQUENCE [LARGE SCALE GENOMIC DNA]</scope>
    <source>
        <strain evidence="2 4">DSM 3764</strain>
    </source>
</reference>
<evidence type="ECO:0000313" key="2">
    <source>
        <dbReference type="EMBL" id="TCU84543.1"/>
    </source>
</evidence>
<dbReference type="Proteomes" id="UP000295794">
    <property type="component" value="Unassembled WGS sequence"/>
</dbReference>
<protein>
    <submittedName>
        <fullName evidence="1">Uncharacterized protein</fullName>
    </submittedName>
</protein>
<dbReference type="AlphaFoldDB" id="A0A377Q5Y0"/>
<organism evidence="1 3">
    <name type="scientific">Iodobacter fluviatilis</name>
    <dbReference type="NCBI Taxonomy" id="537"/>
    <lineage>
        <taxon>Bacteria</taxon>
        <taxon>Pseudomonadati</taxon>
        <taxon>Pseudomonadota</taxon>
        <taxon>Betaproteobacteria</taxon>
        <taxon>Neisseriales</taxon>
        <taxon>Chitinibacteraceae</taxon>
        <taxon>Iodobacter</taxon>
    </lineage>
</organism>
<proteinExistence type="predicted"/>
<keyword evidence="4" id="KW-1185">Reference proteome</keyword>
<sequence length="57" mass="6308">MNTCEATTLQKKTKATISNAKDFNAWCKKFGIFDAATQARDAGVDVLTCLNWLKSTH</sequence>
<evidence type="ECO:0000313" key="4">
    <source>
        <dbReference type="Proteomes" id="UP000295794"/>
    </source>
</evidence>
<evidence type="ECO:0000313" key="3">
    <source>
        <dbReference type="Proteomes" id="UP000255108"/>
    </source>
</evidence>
<accession>A0A377Q5Y0</accession>
<name>A0A377Q5Y0_9NEIS</name>
<evidence type="ECO:0000313" key="1">
    <source>
        <dbReference type="EMBL" id="STQ90009.1"/>
    </source>
</evidence>
<dbReference type="EMBL" id="SMBT01000009">
    <property type="protein sequence ID" value="TCU84543.1"/>
    <property type="molecule type" value="Genomic_DNA"/>
</dbReference>
<dbReference type="EMBL" id="UGHR01000001">
    <property type="protein sequence ID" value="STQ90009.1"/>
    <property type="molecule type" value="Genomic_DNA"/>
</dbReference>
<gene>
    <name evidence="2" type="ORF">EV682_10968</name>
    <name evidence="1" type="ORF">NCTC11159_01067</name>
</gene>
<reference evidence="1 3" key="1">
    <citation type="submission" date="2018-06" db="EMBL/GenBank/DDBJ databases">
        <authorList>
            <consortium name="Pathogen Informatics"/>
            <person name="Doyle S."/>
        </authorList>
    </citation>
    <scope>NUCLEOTIDE SEQUENCE [LARGE SCALE GENOMIC DNA]</scope>
    <source>
        <strain evidence="1 3">NCTC11159</strain>
    </source>
</reference>